<accession>A0ABS5AJG0</accession>
<comment type="caution">
    <text evidence="1">The sequence shown here is derived from an EMBL/GenBank/DDBJ whole genome shotgun (WGS) entry which is preliminary data.</text>
</comment>
<dbReference type="RefSeq" id="WP_209707307.1">
    <property type="nucleotide sequence ID" value="NZ_JAGIOO010000001.1"/>
</dbReference>
<evidence type="ECO:0008006" key="3">
    <source>
        <dbReference type="Google" id="ProtNLM"/>
    </source>
</evidence>
<protein>
    <recommendedName>
        <fullName evidence="3">DUF2332 domain-containing protein</fullName>
    </recommendedName>
</protein>
<dbReference type="EMBL" id="JAGIOO010000001">
    <property type="protein sequence ID" value="MBP2476517.1"/>
    <property type="molecule type" value="Genomic_DNA"/>
</dbReference>
<keyword evidence="2" id="KW-1185">Reference proteome</keyword>
<organism evidence="1 2">
    <name type="scientific">Crossiella equi</name>
    <dbReference type="NCBI Taxonomy" id="130796"/>
    <lineage>
        <taxon>Bacteria</taxon>
        <taxon>Bacillati</taxon>
        <taxon>Actinomycetota</taxon>
        <taxon>Actinomycetes</taxon>
        <taxon>Pseudonocardiales</taxon>
        <taxon>Pseudonocardiaceae</taxon>
        <taxon>Crossiella</taxon>
    </lineage>
</organism>
<dbReference type="InterPro" id="IPR011200">
    <property type="entry name" value="UCP012608"/>
</dbReference>
<name>A0ABS5AJG0_9PSEU</name>
<dbReference type="Pfam" id="PF10094">
    <property type="entry name" value="DUF2332"/>
    <property type="match status" value="1"/>
</dbReference>
<evidence type="ECO:0000313" key="1">
    <source>
        <dbReference type="EMBL" id="MBP2476517.1"/>
    </source>
</evidence>
<proteinExistence type="predicted"/>
<evidence type="ECO:0000313" key="2">
    <source>
        <dbReference type="Proteomes" id="UP001519363"/>
    </source>
</evidence>
<reference evidence="1 2" key="1">
    <citation type="submission" date="2021-03" db="EMBL/GenBank/DDBJ databases">
        <title>Sequencing the genomes of 1000 actinobacteria strains.</title>
        <authorList>
            <person name="Klenk H.-P."/>
        </authorList>
    </citation>
    <scope>NUCLEOTIDE SEQUENCE [LARGE SCALE GENOMIC DNA]</scope>
    <source>
        <strain evidence="1 2">DSM 44580</strain>
    </source>
</reference>
<gene>
    <name evidence="1" type="ORF">JOF53_005389</name>
</gene>
<dbReference type="Proteomes" id="UP001519363">
    <property type="component" value="Unassembled WGS sequence"/>
</dbReference>
<sequence length="363" mass="38761">MSAPTADRLRAFAAEQAAASPLYEALAAGAAADPDVTRLIGEASPELFLAAAQRVLFREPWHALTRYYPSLGGADGPDGELWPLFRAFVLERAEAVAGLLATRRVREELVRPAALLYPGLAVVAKEAGKTPIGLVEVGAGAGFRLVLDRYGFKYALTGGGPDVSRGKKTARLVLDAQVTDTTSKPAEAFGKQAKLPTIAERAGVDADPVDVADEEELSWLEACVWPDQPRRLRLLRLAADEVTAAKQGVAQAEPVAGLAAAAARIPAELPLVVTTCGLLDGRDAAFTEAWVDAVRTLAVNRPLWWVSQEGYRAFPDELRPEAPHLAEADRVLSVINWAGGAPRARRLATADRLTRGLTWLGPN</sequence>